<organism evidence="1 2">
    <name type="scientific">Camellia lanceoleosa</name>
    <dbReference type="NCBI Taxonomy" id="1840588"/>
    <lineage>
        <taxon>Eukaryota</taxon>
        <taxon>Viridiplantae</taxon>
        <taxon>Streptophyta</taxon>
        <taxon>Embryophyta</taxon>
        <taxon>Tracheophyta</taxon>
        <taxon>Spermatophyta</taxon>
        <taxon>Magnoliopsida</taxon>
        <taxon>eudicotyledons</taxon>
        <taxon>Gunneridae</taxon>
        <taxon>Pentapetalae</taxon>
        <taxon>asterids</taxon>
        <taxon>Ericales</taxon>
        <taxon>Theaceae</taxon>
        <taxon>Camellia</taxon>
    </lineage>
</organism>
<name>A0ACC0H5A3_9ERIC</name>
<evidence type="ECO:0000313" key="1">
    <source>
        <dbReference type="EMBL" id="KAI8007917.1"/>
    </source>
</evidence>
<sequence length="103" mass="11646">MELYAGFSGRLPMVTLLRLVEFRRLVFAPAFGDGRRCYWLSSEMDSTWVLGQTNKVAGQVLLGAVYINFTWCWCWEGRPRMGSSISLSENYVGPCAKLRPCGL</sequence>
<dbReference type="Proteomes" id="UP001060215">
    <property type="component" value="Chromosome 7"/>
</dbReference>
<accession>A0ACC0H5A3</accession>
<protein>
    <submittedName>
        <fullName evidence="1">Uncharacterized protein</fullName>
    </submittedName>
</protein>
<dbReference type="EMBL" id="CM045764">
    <property type="protein sequence ID" value="KAI8007917.1"/>
    <property type="molecule type" value="Genomic_DNA"/>
</dbReference>
<proteinExistence type="predicted"/>
<gene>
    <name evidence="1" type="ORF">LOK49_LG07G01269</name>
</gene>
<reference evidence="1 2" key="1">
    <citation type="journal article" date="2022" name="Plant J.">
        <title>Chromosome-level genome of Camellia lanceoleosa provides a valuable resource for understanding genome evolution and self-incompatibility.</title>
        <authorList>
            <person name="Gong W."/>
            <person name="Xiao S."/>
            <person name="Wang L."/>
            <person name="Liao Z."/>
            <person name="Chang Y."/>
            <person name="Mo W."/>
            <person name="Hu G."/>
            <person name="Li W."/>
            <person name="Zhao G."/>
            <person name="Zhu H."/>
            <person name="Hu X."/>
            <person name="Ji K."/>
            <person name="Xiang X."/>
            <person name="Song Q."/>
            <person name="Yuan D."/>
            <person name="Jin S."/>
            <person name="Zhang L."/>
        </authorList>
    </citation>
    <scope>NUCLEOTIDE SEQUENCE [LARGE SCALE GENOMIC DNA]</scope>
    <source>
        <strain evidence="1">SQ_2022a</strain>
    </source>
</reference>
<comment type="caution">
    <text evidence="1">The sequence shown here is derived from an EMBL/GenBank/DDBJ whole genome shotgun (WGS) entry which is preliminary data.</text>
</comment>
<keyword evidence="2" id="KW-1185">Reference proteome</keyword>
<evidence type="ECO:0000313" key="2">
    <source>
        <dbReference type="Proteomes" id="UP001060215"/>
    </source>
</evidence>